<keyword evidence="2" id="KW-0472">Membrane</keyword>
<evidence type="ECO:0000256" key="2">
    <source>
        <dbReference type="SAM" id="Phobius"/>
    </source>
</evidence>
<feature type="transmembrane region" description="Helical" evidence="2">
    <location>
        <begin position="504"/>
        <end position="525"/>
    </location>
</feature>
<feature type="region of interest" description="Disordered" evidence="1">
    <location>
        <begin position="169"/>
        <end position="254"/>
    </location>
</feature>
<evidence type="ECO:0000313" key="3">
    <source>
        <dbReference type="EMBL" id="KAG6467707.1"/>
    </source>
</evidence>
<evidence type="ECO:0000256" key="1">
    <source>
        <dbReference type="SAM" id="MobiDB-lite"/>
    </source>
</evidence>
<feature type="compositionally biased region" description="Basic and acidic residues" evidence="1">
    <location>
        <begin position="197"/>
        <end position="221"/>
    </location>
</feature>
<feature type="compositionally biased region" description="Basic and acidic residues" evidence="1">
    <location>
        <begin position="12"/>
        <end position="27"/>
    </location>
</feature>
<accession>A0A8J5C233</accession>
<geneLocation type="mitochondrion" evidence="3"/>
<keyword evidence="2" id="KW-1133">Transmembrane helix</keyword>
<sequence>MASNRAAVGESGSEKNGKALVRSEGRCNGHKALGRPSSPAGRGRTTPPHALSLSSRPHQLILIRRAEISTDIDPPPLSIAEANLSGAEETYEAHLALRRARARFSYLLPCPHASSSIGHPGFDSLGGALMLSVPHATLKLGGSRVAGDRGLEAHGGDNDMRIHGDHYVPSSLRGTETQQRKMTGNRVQKESQMTGTARERQMTATEDQRKERSDNDGERLGTRRGGVNGIGVNGRGRKGVGRTTERNARRIEYRNRTPKINISLARKSSTETKKQLNGRNARKAITIGEPIGDWKQSKECKKGKESTADPIVQTTGNPAPLVPQLQLTLSGYLSSEAIHSSAAIDSFSFLRAPFLVAVDSISTFEVLCLHSFLLFAVEVSPFKSYFLSRFVDSPSSWNSSWNNSNFRCYNSTNHVGSTSGAILISYFDVAFGGIFLSCAKALDLLFDLYEASVVLFLLAHVFAVMLFELFSLHLFGLFGFDFLTAVAVIAIDSPFIYRSAQTPVPFLPQFCSWWLLSVIPTLSFHTSLYLEVGTLKAYLLVALTPIPTLLAAILVFNRKGMAIKQRNGAQPLTLTIPALQSTDLKYSSNAYFLSQTPSLYDPKAYQSLNYSTILVVDPDVTCSSSIPLFFVPQFPLSSRGNRAITSLEQLSHCELSPLVFDLPLSWFAESTRAGQKQVGLAEQKDLCKHVPLLCSALSLELLSHFISASFSQTSLWLVPMKSNSIHLRRPPRREKCQTEYKKIYTKVTAKDVELKEGCLSEWLASRQPRSEGRMELQMPLTYLLCPFPSFSSPPLPFVQLSAPSLRSALRPFPSFSSPPLPFDRKASHYLSLVSPTDVSTSNSGDSPDPEAEALAPGATFLSLAFDLNLALSIPCICRFLYSFYLSLTFVRYLKLRSLQLS</sequence>
<proteinExistence type="predicted"/>
<evidence type="ECO:0000313" key="4">
    <source>
        <dbReference type="Proteomes" id="UP000734854"/>
    </source>
</evidence>
<gene>
    <name evidence="3" type="ORF">ZIOFF_074445</name>
</gene>
<feature type="compositionally biased region" description="Basic and acidic residues" evidence="1">
    <location>
        <begin position="243"/>
        <end position="254"/>
    </location>
</feature>
<comment type="caution">
    <text evidence="3">The sequence shown here is derived from an EMBL/GenBank/DDBJ whole genome shotgun (WGS) entry which is preliminary data.</text>
</comment>
<feature type="transmembrane region" description="Helical" evidence="2">
    <location>
        <begin position="448"/>
        <end position="467"/>
    </location>
</feature>
<feature type="region of interest" description="Disordered" evidence="1">
    <location>
        <begin position="1"/>
        <end position="53"/>
    </location>
</feature>
<feature type="transmembrane region" description="Helical" evidence="2">
    <location>
        <begin position="415"/>
        <end position="436"/>
    </location>
</feature>
<keyword evidence="4" id="KW-1185">Reference proteome</keyword>
<name>A0A8J5C233_ZINOF</name>
<keyword evidence="2" id="KW-0812">Transmembrane</keyword>
<dbReference type="Proteomes" id="UP000734854">
    <property type="component" value="Unassembled WGS sequence"/>
</dbReference>
<feature type="compositionally biased region" description="Gly residues" evidence="1">
    <location>
        <begin position="223"/>
        <end position="234"/>
    </location>
</feature>
<feature type="transmembrane region" description="Helical" evidence="2">
    <location>
        <begin position="537"/>
        <end position="556"/>
    </location>
</feature>
<protein>
    <submittedName>
        <fullName evidence="3">Uncharacterized protein</fullName>
    </submittedName>
</protein>
<keyword evidence="3" id="KW-0496">Mitochondrion</keyword>
<feature type="transmembrane region" description="Helical" evidence="2">
    <location>
        <begin position="473"/>
        <end position="492"/>
    </location>
</feature>
<reference evidence="3 4" key="1">
    <citation type="submission" date="2020-08" db="EMBL/GenBank/DDBJ databases">
        <title>Plant Genome Project.</title>
        <authorList>
            <person name="Zhang R.-G."/>
        </authorList>
    </citation>
    <scope>NUCLEOTIDE SEQUENCE [LARGE SCALE GENOMIC DNA]</scope>
    <source>
        <tissue evidence="3">Rhizome</tissue>
    </source>
</reference>
<organism evidence="3 4">
    <name type="scientific">Zingiber officinale</name>
    <name type="common">Ginger</name>
    <name type="synonym">Amomum zingiber</name>
    <dbReference type="NCBI Taxonomy" id="94328"/>
    <lineage>
        <taxon>Eukaryota</taxon>
        <taxon>Viridiplantae</taxon>
        <taxon>Streptophyta</taxon>
        <taxon>Embryophyta</taxon>
        <taxon>Tracheophyta</taxon>
        <taxon>Spermatophyta</taxon>
        <taxon>Magnoliopsida</taxon>
        <taxon>Liliopsida</taxon>
        <taxon>Zingiberales</taxon>
        <taxon>Zingiberaceae</taxon>
        <taxon>Zingiber</taxon>
    </lineage>
</organism>
<feature type="compositionally biased region" description="Polar residues" evidence="1">
    <location>
        <begin position="172"/>
        <end position="195"/>
    </location>
</feature>
<dbReference type="EMBL" id="JACMSC010000025">
    <property type="protein sequence ID" value="KAG6467707.1"/>
    <property type="molecule type" value="Genomic_DNA"/>
</dbReference>
<dbReference type="AlphaFoldDB" id="A0A8J5C233"/>